<gene>
    <name evidence="2" type="ORF">SKAU_G00275470</name>
</gene>
<sequence>MWSFAGREEQTAVWVRGWAASNGAEEGQRSGLRTRYNAKAAHSPVRNSSGPAAFRRENEKSRSGGASETEGREFRGLAVAGSTLGIGLGSRTLDHYSPRPASTNDF</sequence>
<name>A0A9Q1IP01_SYNKA</name>
<proteinExistence type="predicted"/>
<dbReference type="AlphaFoldDB" id="A0A9Q1IP01"/>
<evidence type="ECO:0000313" key="2">
    <source>
        <dbReference type="EMBL" id="KAJ8348958.1"/>
    </source>
</evidence>
<comment type="caution">
    <text evidence="2">The sequence shown here is derived from an EMBL/GenBank/DDBJ whole genome shotgun (WGS) entry which is preliminary data.</text>
</comment>
<dbReference type="EMBL" id="JAINUF010000010">
    <property type="protein sequence ID" value="KAJ8348958.1"/>
    <property type="molecule type" value="Genomic_DNA"/>
</dbReference>
<feature type="region of interest" description="Disordered" evidence="1">
    <location>
        <begin position="87"/>
        <end position="106"/>
    </location>
</feature>
<accession>A0A9Q1IP01</accession>
<protein>
    <submittedName>
        <fullName evidence="2">Uncharacterized protein</fullName>
    </submittedName>
</protein>
<dbReference type="Proteomes" id="UP001152622">
    <property type="component" value="Chromosome 10"/>
</dbReference>
<reference evidence="2" key="1">
    <citation type="journal article" date="2023" name="Science">
        <title>Genome structures resolve the early diversification of teleost fishes.</title>
        <authorList>
            <person name="Parey E."/>
            <person name="Louis A."/>
            <person name="Montfort J."/>
            <person name="Bouchez O."/>
            <person name="Roques C."/>
            <person name="Iampietro C."/>
            <person name="Lluch J."/>
            <person name="Castinel A."/>
            <person name="Donnadieu C."/>
            <person name="Desvignes T."/>
            <person name="Floi Bucao C."/>
            <person name="Jouanno E."/>
            <person name="Wen M."/>
            <person name="Mejri S."/>
            <person name="Dirks R."/>
            <person name="Jansen H."/>
            <person name="Henkel C."/>
            <person name="Chen W.J."/>
            <person name="Zahm M."/>
            <person name="Cabau C."/>
            <person name="Klopp C."/>
            <person name="Thompson A.W."/>
            <person name="Robinson-Rechavi M."/>
            <person name="Braasch I."/>
            <person name="Lecointre G."/>
            <person name="Bobe J."/>
            <person name="Postlethwait J.H."/>
            <person name="Berthelot C."/>
            <person name="Roest Crollius H."/>
            <person name="Guiguen Y."/>
        </authorList>
    </citation>
    <scope>NUCLEOTIDE SEQUENCE</scope>
    <source>
        <strain evidence="2">WJC10195</strain>
    </source>
</reference>
<keyword evidence="3" id="KW-1185">Reference proteome</keyword>
<organism evidence="2 3">
    <name type="scientific">Synaphobranchus kaupii</name>
    <name type="common">Kaup's arrowtooth eel</name>
    <dbReference type="NCBI Taxonomy" id="118154"/>
    <lineage>
        <taxon>Eukaryota</taxon>
        <taxon>Metazoa</taxon>
        <taxon>Chordata</taxon>
        <taxon>Craniata</taxon>
        <taxon>Vertebrata</taxon>
        <taxon>Euteleostomi</taxon>
        <taxon>Actinopterygii</taxon>
        <taxon>Neopterygii</taxon>
        <taxon>Teleostei</taxon>
        <taxon>Anguilliformes</taxon>
        <taxon>Synaphobranchidae</taxon>
        <taxon>Synaphobranchus</taxon>
    </lineage>
</organism>
<evidence type="ECO:0000256" key="1">
    <source>
        <dbReference type="SAM" id="MobiDB-lite"/>
    </source>
</evidence>
<evidence type="ECO:0000313" key="3">
    <source>
        <dbReference type="Proteomes" id="UP001152622"/>
    </source>
</evidence>
<feature type="region of interest" description="Disordered" evidence="1">
    <location>
        <begin position="23"/>
        <end position="75"/>
    </location>
</feature>